<proteinExistence type="predicted"/>
<dbReference type="InterPro" id="IPR013783">
    <property type="entry name" value="Ig-like_fold"/>
</dbReference>
<dbReference type="RefSeq" id="WP_125467628.1">
    <property type="nucleotide sequence ID" value="NZ_RWBG01000002.1"/>
</dbReference>
<dbReference type="InterPro" id="IPR014756">
    <property type="entry name" value="Ig_E-set"/>
</dbReference>
<dbReference type="InterPro" id="IPR001322">
    <property type="entry name" value="Lamin_tail_dom"/>
</dbReference>
<keyword evidence="5" id="KW-1185">Reference proteome</keyword>
<dbReference type="InterPro" id="IPR026341">
    <property type="entry name" value="T9SS_type_B"/>
</dbReference>
<keyword evidence="1" id="KW-0732">Signal</keyword>
<evidence type="ECO:0000259" key="2">
    <source>
        <dbReference type="Pfam" id="PF00932"/>
    </source>
</evidence>
<dbReference type="SUPFAM" id="SSF81296">
    <property type="entry name" value="E set domains"/>
    <property type="match status" value="1"/>
</dbReference>
<reference evidence="4 5" key="1">
    <citation type="submission" date="2018-12" db="EMBL/GenBank/DDBJ databases">
        <title>Mangrovimonas spongiae sp. nov., a novel member of the genus Mangrovimonas isolated from marine sponge.</title>
        <authorList>
            <person name="Zhuang L."/>
            <person name="Luo L."/>
        </authorList>
    </citation>
    <scope>NUCLEOTIDE SEQUENCE [LARGE SCALE GENOMIC DNA]</scope>
    <source>
        <strain evidence="4 5">HN-E26</strain>
    </source>
</reference>
<evidence type="ECO:0000256" key="1">
    <source>
        <dbReference type="SAM" id="SignalP"/>
    </source>
</evidence>
<dbReference type="InterPro" id="IPR002909">
    <property type="entry name" value="IPT_dom"/>
</dbReference>
<sequence length="818" mass="88631">MRHLTLLFIFLGLWSNAIFSSNCPDPVITSFSPTTGPENTSITISGNNFNATANVTIGGINTSYTIINDTTIMAFIPNGANGLSSISITSNGGCVGNATTDFDVITSECNLGDLYISEIYDSEPGSYGIIELYNPTNTSISLDGVYDIERYGDIGNPTPSITVPLVNSVAPQQTYIIQMGTNGNACAITPDTSASSGFNDNDEFKLLKNGTVIDVVEAPTERGYSIIRNANANEPQATFNSSNFTINLNESCSNLGFHTADPITDNTPAIANPVSKTVCENGSLTFYTSINNSIFQYQWKVLDASGNWIDVPNNGNYSNPNEAWLDITNVPLSFDGNQYYCEVTSASCVFVTSVAQLYIDTPEVDTIPNQTVCQEYTLPALTNGNYYTGANGTGTQLNAGDVISTSQTIYIYNQIGTPPNTCSNQSSFEVIISGTPNVDSLSNQTICQEYTLPALTNGNYFTGTNGTGTQLNAGDVISTSQTIYIFNQIGTPPNTCSNESSFEIIVSGTPNVDTLPNQTVCQEYTLPTLTNGYYFTEANGTGTQLNAGDVISTSQTVYIYNQIGTPPNTCSNQSSFVVIVSGTPNVDTLPNQTVCQNYTLPALTNGNYFTGTNGTGTQLNAGDVISTSQTIYIYNQIGTPPNTCSNESSFDVTILPSIDFQLNENNLIINENALTVVMTNTSITYEFAIDNNSFQSNNNFTNLSEGFHTLYVQDSNGCIIKSINFNIETSYIETLDIPPFFTPNGDSFNDVWQISDPNNTIKEVYVFNRFGKLLKQVSTSHLSWDGTYNGNILETNDYWYLINLKSGKQLKGHFSLKR</sequence>
<feature type="domain" description="LTD" evidence="2">
    <location>
        <begin position="112"/>
        <end position="217"/>
    </location>
</feature>
<evidence type="ECO:0000259" key="3">
    <source>
        <dbReference type="Pfam" id="PF01833"/>
    </source>
</evidence>
<feature type="signal peptide" evidence="1">
    <location>
        <begin position="1"/>
        <end position="20"/>
    </location>
</feature>
<organism evidence="4 5">
    <name type="scientific">Mangrovimonas spongiae</name>
    <dbReference type="NCBI Taxonomy" id="2494697"/>
    <lineage>
        <taxon>Bacteria</taxon>
        <taxon>Pseudomonadati</taxon>
        <taxon>Bacteroidota</taxon>
        <taxon>Flavobacteriia</taxon>
        <taxon>Flavobacteriales</taxon>
        <taxon>Flavobacteriaceae</taxon>
        <taxon>Mangrovimonas</taxon>
    </lineage>
</organism>
<dbReference type="NCBIfam" id="TIGR04131">
    <property type="entry name" value="Bac_Flav_CTERM"/>
    <property type="match status" value="1"/>
</dbReference>
<feature type="domain" description="IPT/TIG" evidence="3">
    <location>
        <begin position="26"/>
        <end position="97"/>
    </location>
</feature>
<evidence type="ECO:0000313" key="5">
    <source>
        <dbReference type="Proteomes" id="UP000270620"/>
    </source>
</evidence>
<feature type="chain" id="PRO_5018745914" evidence="1">
    <location>
        <begin position="21"/>
        <end position="818"/>
    </location>
</feature>
<evidence type="ECO:0000313" key="4">
    <source>
        <dbReference type="EMBL" id="RSK40715.1"/>
    </source>
</evidence>
<dbReference type="Pfam" id="PF00932">
    <property type="entry name" value="LTD"/>
    <property type="match status" value="1"/>
</dbReference>
<gene>
    <name evidence="4" type="ORF">EJA19_06980</name>
</gene>
<dbReference type="Pfam" id="PF01833">
    <property type="entry name" value="TIG"/>
    <property type="match status" value="1"/>
</dbReference>
<protein>
    <submittedName>
        <fullName evidence="4">Uncharacterized protein</fullName>
    </submittedName>
</protein>
<dbReference type="EMBL" id="RWBG01000002">
    <property type="protein sequence ID" value="RSK40715.1"/>
    <property type="molecule type" value="Genomic_DNA"/>
</dbReference>
<dbReference type="AlphaFoldDB" id="A0A3R9MU00"/>
<dbReference type="Proteomes" id="UP000270620">
    <property type="component" value="Unassembled WGS sequence"/>
</dbReference>
<dbReference type="OrthoDB" id="1391397at2"/>
<accession>A0A3R9MU00</accession>
<comment type="caution">
    <text evidence="4">The sequence shown here is derived from an EMBL/GenBank/DDBJ whole genome shotgun (WGS) entry which is preliminary data.</text>
</comment>
<name>A0A3R9MU00_9FLAO</name>
<dbReference type="Gene3D" id="2.60.40.10">
    <property type="entry name" value="Immunoglobulins"/>
    <property type="match status" value="1"/>
</dbReference>
<dbReference type="CDD" id="cd00102">
    <property type="entry name" value="IPT"/>
    <property type="match status" value="1"/>
</dbReference>
<dbReference type="Pfam" id="PF13585">
    <property type="entry name" value="CHU_C"/>
    <property type="match status" value="1"/>
</dbReference>